<organism evidence="1 2">
    <name type="scientific">Bauhinia variegata</name>
    <name type="common">Purple orchid tree</name>
    <name type="synonym">Phanera variegata</name>
    <dbReference type="NCBI Taxonomy" id="167791"/>
    <lineage>
        <taxon>Eukaryota</taxon>
        <taxon>Viridiplantae</taxon>
        <taxon>Streptophyta</taxon>
        <taxon>Embryophyta</taxon>
        <taxon>Tracheophyta</taxon>
        <taxon>Spermatophyta</taxon>
        <taxon>Magnoliopsida</taxon>
        <taxon>eudicotyledons</taxon>
        <taxon>Gunneridae</taxon>
        <taxon>Pentapetalae</taxon>
        <taxon>rosids</taxon>
        <taxon>fabids</taxon>
        <taxon>Fabales</taxon>
        <taxon>Fabaceae</taxon>
        <taxon>Cercidoideae</taxon>
        <taxon>Cercideae</taxon>
        <taxon>Bauhiniinae</taxon>
        <taxon>Bauhinia</taxon>
    </lineage>
</organism>
<sequence>MRKQNRANSSTILMAMDLHSRTTAFPSHFDTKRKSTNLGVHHSSIIKIRTLIQELRPLLMETKNGDTSFLNGVSTSQFRISVLFKNWESMEKESVSEKSGNKDIFGIGSSLLEAKHQTPECPDQLAGNGLMPLRAVKCGWISFWLQLRHIRAYYGVAKKAFRKKMKKLR</sequence>
<gene>
    <name evidence="1" type="ORF">L6164_008361</name>
</gene>
<proteinExistence type="predicted"/>
<protein>
    <submittedName>
        <fullName evidence="1">Uncharacterized protein</fullName>
    </submittedName>
</protein>
<reference evidence="1 2" key="1">
    <citation type="journal article" date="2022" name="DNA Res.">
        <title>Chromosomal-level genome assembly of the orchid tree Bauhinia variegata (Leguminosae; Cercidoideae) supports the allotetraploid origin hypothesis of Bauhinia.</title>
        <authorList>
            <person name="Zhong Y."/>
            <person name="Chen Y."/>
            <person name="Zheng D."/>
            <person name="Pang J."/>
            <person name="Liu Y."/>
            <person name="Luo S."/>
            <person name="Meng S."/>
            <person name="Qian L."/>
            <person name="Wei D."/>
            <person name="Dai S."/>
            <person name="Zhou R."/>
        </authorList>
    </citation>
    <scope>NUCLEOTIDE SEQUENCE [LARGE SCALE GENOMIC DNA]</scope>
    <source>
        <strain evidence="1">BV-YZ2020</strain>
    </source>
</reference>
<name>A0ACB9PGI7_BAUVA</name>
<evidence type="ECO:0000313" key="2">
    <source>
        <dbReference type="Proteomes" id="UP000828941"/>
    </source>
</evidence>
<dbReference type="EMBL" id="CM039429">
    <property type="protein sequence ID" value="KAI4347556.1"/>
    <property type="molecule type" value="Genomic_DNA"/>
</dbReference>
<evidence type="ECO:0000313" key="1">
    <source>
        <dbReference type="EMBL" id="KAI4347556.1"/>
    </source>
</evidence>
<keyword evidence="2" id="KW-1185">Reference proteome</keyword>
<comment type="caution">
    <text evidence="1">The sequence shown here is derived from an EMBL/GenBank/DDBJ whole genome shotgun (WGS) entry which is preliminary data.</text>
</comment>
<accession>A0ACB9PGI7</accession>
<dbReference type="Proteomes" id="UP000828941">
    <property type="component" value="Chromosome 4"/>
</dbReference>